<organism evidence="5 6">
    <name type="scientific">Lysinibacillus irui</name>
    <dbReference type="NCBI Taxonomy" id="2998077"/>
    <lineage>
        <taxon>Bacteria</taxon>
        <taxon>Bacillati</taxon>
        <taxon>Bacillota</taxon>
        <taxon>Bacilli</taxon>
        <taxon>Bacillales</taxon>
        <taxon>Bacillaceae</taxon>
        <taxon>Lysinibacillus</taxon>
    </lineage>
</organism>
<sequence length="1912" mass="222601">MFEKIIAKVIFKKEHATGFLVSSNVIITAYHFIKPFTLNGESIEVDVEFDNLKSEKICLKASIKDICKEKDVVLLLLSEELDVDEFLPKINYELIGVNASWSTYGYPKTRNISGIAINGTISRSNVISDQFPWDTDLSYSHHELETYKGLSGAPIVINDQIYGVILRKVDGTINGVSFKQLKDFLIKNGINEDNFFEKNDKNIYVQRPVVKGINKCFNSKTSGYVLLKGSPGSGKSTTVKMYEPVEGNIEIIGKYFYKDNDDSLPTSYKTSIDVFARWLESVIYRSIYGHAPEVKQRHVYEWNKYIHELLIKTSQIFKRNGKKALLFIDGIEELKSNKNTKELFDLFPQVLPDNLFIIISCQNESVIPTSIRSYVLEECIFKLQPLGLEDVREIVYSNLQNKISSLEILESIVDKTEGHALYIKYLIDEALNMEDEETLKRWIESTPSINGHIEIYYNQIWEDIESKEEELFILSTISRFREPIRKEELYLITPEKYRISLDAFFNKINHLLISEERVGIYHSSFADFINQRTPFIDGDIHDVISEFCINNRSNSYSIKNILYHLLNRTSEKRITVLDYCNQEWADNCSISHVLPDRVIRDLKDVLEFALSQKVSSVKTIKILLLMQRINFRYNQVLIDSANKFAWLLIFQEEYNDAIKYLIREGTLVLIDEEILHFLIAFLENGAIETAEELFRAIEKRVSTLIDINQLSYYDLEIYFKCLAIIGVYTHNHYLEIFDAKIKWLYQNEKELAAKLSTFFVAMNLVVNESYTKLKVIRERTDLFHGNANKYFSELLNEVNRITTYFDLKVSNQVVEQLVEDLELELKSALLEGTELSRNQVVNSLINHKLDIQIINKLLEEYLEVQFELRDKNGVDFNVTSANQFYEFSIYHGFKNNKITLYSSAKDAGWEKHIENIIAFIGKLRGVAWKTKVESDDISSVYSKEIETMLFNALTFSLESRVTWDRSYFLPEEAFKYIYIQLARLYKDYFPDKIESFLDFFMERMDVQIGLYTEGYRECVFSILEVLDLKNISRIKIFNIAKKIENHIISYVQNRWERISDLLKLAIVYEKINNKQKSAFIFKEILATSMGPSWYKEDQLSLIGGVLKNLSNASEKFSNYLPAFAAILEYSSGEMTFQRYVRNEKEDFIGELCRLGKVEEAIAYFTKVFLPDSNLIRERVEKDKVDYVEPGRGYSYGANNLQIQNAILNILNNVQDLDNSLKWGLSELFIIGDKRYFIQFVKIMLSIIEETYKFDEKQAYIERLKKFYISDLNDNKRKEFRECLQSLNVEDYNLIRDSLNDINLVESDIEPYSNESTDGETDSDSSSESVDDEEGLYFPGTFGTKKSLKDFDLLYKKAREELEMENDQLGREYLVDSLKIVQEGGWNIWSSLVNEEVEVAFNMIANMTSKEEFLNSIRDVILNEKHSPDWKIVDKIIAVIGKNFEGAEAELLLDVLSEHLNLIIKLPEYLKMNFQWLNNDSGNKNTNILIANLLLECINLPVTNIRYRAVEVILWLIKFKSDYFVPIILEHSLKNDCNLASEISAAIIYEANKIQPGIVQAFLSQPNIIEKINSVEHFVIRYIYNVLLNVPSNSTVKYRKDKLNEKLEKNEDFWKSKCSLIDKLEKLDIWGSAHYSYLEQMLVMDWKVQNINEFLDVMMYYDRAYYKVEGYGILKDAIYVAINKIFSNELNSPFSLDLFKLLNRVNLNFPIFHSRNFGEESIFPILDKVEDSPGDLINLLDNKKDIIAYYSEVLFNPEAKNLKSIEVICFLKRLGYNYLKDKNFRFKDTFEQFDLSDLATEQSYEISRNNIRPLISKPNKNNKVYFGGSFIPAKILNESEIVDSKSVYKESWVEGRSWDIASIGTPLREGAKTIISAKNNAKILSNEFCYNWLVIVKDCYYIVDSEYKVIYPF</sequence>
<dbReference type="InterPro" id="IPR001254">
    <property type="entry name" value="Trypsin_dom"/>
</dbReference>
<name>A0ABU5NKL9_9BACI</name>
<accession>A0ABU5NKL9</accession>
<dbReference type="InterPro" id="IPR009003">
    <property type="entry name" value="Peptidase_S1_PA"/>
</dbReference>
<dbReference type="Gene3D" id="3.40.50.300">
    <property type="entry name" value="P-loop containing nucleotide triphosphate hydrolases"/>
    <property type="match status" value="1"/>
</dbReference>
<gene>
    <name evidence="5" type="ORF">U6C28_09820</name>
</gene>
<dbReference type="Proteomes" id="UP001289615">
    <property type="component" value="Unassembled WGS sequence"/>
</dbReference>
<reference evidence="5 6" key="1">
    <citation type="submission" date="2023-12" db="EMBL/GenBank/DDBJ databases">
        <title>Genome comparison identifies genes involved in endophytic behavior of Lysinibacillus irui and provides insights into its role as a plant-growth promoting bacterium.</title>
        <authorList>
            <person name="Hilario S."/>
            <person name="Matos I."/>
            <person name="Goncalves M.F.M."/>
            <person name="Pardo C.A."/>
            <person name="Santos M.J."/>
        </authorList>
    </citation>
    <scope>NUCLEOTIDE SEQUENCE [LARGE SCALE GENOMIC DNA]</scope>
    <source>
        <strain evidence="5 6">B3</strain>
    </source>
</reference>
<keyword evidence="5" id="KW-0378">Hydrolase</keyword>
<evidence type="ECO:0000313" key="6">
    <source>
        <dbReference type="Proteomes" id="UP001289615"/>
    </source>
</evidence>
<dbReference type="SUPFAM" id="SSF52540">
    <property type="entry name" value="P-loop containing nucleoside triphosphate hydrolases"/>
    <property type="match status" value="1"/>
</dbReference>
<feature type="coiled-coil region" evidence="2">
    <location>
        <begin position="811"/>
        <end position="838"/>
    </location>
</feature>
<evidence type="ECO:0000256" key="1">
    <source>
        <dbReference type="ARBA" id="ARBA00022825"/>
    </source>
</evidence>
<dbReference type="InterPro" id="IPR043504">
    <property type="entry name" value="Peptidase_S1_PA_chymotrypsin"/>
</dbReference>
<feature type="domain" description="Peptidase S1" evidence="4">
    <location>
        <begin position="9"/>
        <end position="165"/>
    </location>
</feature>
<proteinExistence type="predicted"/>
<dbReference type="EMBL" id="JAXUIA010000006">
    <property type="protein sequence ID" value="MEA0976588.1"/>
    <property type="molecule type" value="Genomic_DNA"/>
</dbReference>
<comment type="caution">
    <text evidence="5">The sequence shown here is derived from an EMBL/GenBank/DDBJ whole genome shotgun (WGS) entry which is preliminary data.</text>
</comment>
<dbReference type="EC" id="3.4.21.-" evidence="5"/>
<keyword evidence="2" id="KW-0175">Coiled coil</keyword>
<keyword evidence="1" id="KW-0720">Serine protease</keyword>
<feature type="region of interest" description="Disordered" evidence="3">
    <location>
        <begin position="1310"/>
        <end position="1336"/>
    </location>
</feature>
<keyword evidence="6" id="KW-1185">Reference proteome</keyword>
<evidence type="ECO:0000313" key="5">
    <source>
        <dbReference type="EMBL" id="MEA0976588.1"/>
    </source>
</evidence>
<protein>
    <submittedName>
        <fullName evidence="5">Trypsin-like serine protease</fullName>
        <ecNumber evidence="5">3.4.21.-</ecNumber>
    </submittedName>
</protein>
<dbReference type="Pfam" id="PF00089">
    <property type="entry name" value="Trypsin"/>
    <property type="match status" value="1"/>
</dbReference>
<evidence type="ECO:0000259" key="4">
    <source>
        <dbReference type="Pfam" id="PF00089"/>
    </source>
</evidence>
<dbReference type="RefSeq" id="WP_322611566.1">
    <property type="nucleotide sequence ID" value="NZ_JAXLNX010000011.1"/>
</dbReference>
<keyword evidence="1" id="KW-0645">Protease</keyword>
<dbReference type="InterPro" id="IPR027417">
    <property type="entry name" value="P-loop_NTPase"/>
</dbReference>
<dbReference type="SUPFAM" id="SSF50494">
    <property type="entry name" value="Trypsin-like serine proteases"/>
    <property type="match status" value="1"/>
</dbReference>
<dbReference type="GO" id="GO:0016787">
    <property type="term" value="F:hydrolase activity"/>
    <property type="evidence" value="ECO:0007669"/>
    <property type="project" value="UniProtKB-KW"/>
</dbReference>
<evidence type="ECO:0000256" key="2">
    <source>
        <dbReference type="SAM" id="Coils"/>
    </source>
</evidence>
<evidence type="ECO:0000256" key="3">
    <source>
        <dbReference type="SAM" id="MobiDB-lite"/>
    </source>
</evidence>
<feature type="compositionally biased region" description="Acidic residues" evidence="3">
    <location>
        <begin position="1316"/>
        <end position="1334"/>
    </location>
</feature>
<dbReference type="Gene3D" id="2.40.10.10">
    <property type="entry name" value="Trypsin-like serine proteases"/>
    <property type="match status" value="2"/>
</dbReference>